<dbReference type="InterPro" id="IPR018704">
    <property type="entry name" value="SecYEG/CpoB_TPR"/>
</dbReference>
<feature type="domain" description="Ancillary SecYEG translocon subunit/Cell division coordinator CpoB TPR" evidence="2">
    <location>
        <begin position="24"/>
        <end position="133"/>
    </location>
</feature>
<dbReference type="Pfam" id="PF09976">
    <property type="entry name" value="TPR_21"/>
    <property type="match status" value="1"/>
</dbReference>
<evidence type="ECO:0000313" key="4">
    <source>
        <dbReference type="Proteomes" id="UP001364156"/>
    </source>
</evidence>
<protein>
    <submittedName>
        <fullName evidence="3">Tetratricopeptide repeat protein</fullName>
    </submittedName>
</protein>
<keyword evidence="1" id="KW-0472">Membrane</keyword>
<sequence>MSNTDSFIEEVTEEVRRDRLFKLFKRYGWIAVAAVVLLVGATAWNEWNKSKDRQAAQALGDQVLAALESDDRAERAAALAAIEAPEGGARGILGLLAASEAGTEAPQEAATQLFALADDPSVPQVYRQIAVLKATALPGNGLSVDDRRSRLEGLVPGGGLVRLLAEEQLAYLDAEAGNSDAALDRLRQIGESAEATIGLRQRAAQMVVALGGELTQEPVLSETGQNDGN</sequence>
<keyword evidence="1" id="KW-0812">Transmembrane</keyword>
<reference evidence="3 4" key="1">
    <citation type="submission" date="2023-10" db="EMBL/GenBank/DDBJ databases">
        <title>Roseovarius strain S88 nov., isolated from a marine algae.</title>
        <authorList>
            <person name="Lee M.W."/>
            <person name="Lee J.K."/>
            <person name="Kim J.M."/>
            <person name="Choi D.G."/>
            <person name="Baek J.H."/>
            <person name="Bayburt H."/>
            <person name="Jung J.J."/>
            <person name="Han D.M."/>
            <person name="Jeon C.O."/>
        </authorList>
    </citation>
    <scope>NUCLEOTIDE SEQUENCE [LARGE SCALE GENOMIC DNA]</scope>
    <source>
        <strain evidence="3 4">S88</strain>
    </source>
</reference>
<feature type="transmembrane region" description="Helical" evidence="1">
    <location>
        <begin position="27"/>
        <end position="44"/>
    </location>
</feature>
<accession>A0ABZ2HHE3</accession>
<organism evidence="3 4">
    <name type="scientific">Roseovarius phycicola</name>
    <dbReference type="NCBI Taxonomy" id="3080976"/>
    <lineage>
        <taxon>Bacteria</taxon>
        <taxon>Pseudomonadati</taxon>
        <taxon>Pseudomonadota</taxon>
        <taxon>Alphaproteobacteria</taxon>
        <taxon>Rhodobacterales</taxon>
        <taxon>Roseobacteraceae</taxon>
        <taxon>Roseovarius</taxon>
    </lineage>
</organism>
<dbReference type="RefSeq" id="WP_338550280.1">
    <property type="nucleotide sequence ID" value="NZ_CP146069.1"/>
</dbReference>
<dbReference type="Proteomes" id="UP001364156">
    <property type="component" value="Chromosome"/>
</dbReference>
<evidence type="ECO:0000256" key="1">
    <source>
        <dbReference type="SAM" id="Phobius"/>
    </source>
</evidence>
<evidence type="ECO:0000313" key="3">
    <source>
        <dbReference type="EMBL" id="WWR47456.1"/>
    </source>
</evidence>
<gene>
    <name evidence="3" type="ORF">RZ517_04560</name>
</gene>
<dbReference type="EMBL" id="CP146069">
    <property type="protein sequence ID" value="WWR47456.1"/>
    <property type="molecule type" value="Genomic_DNA"/>
</dbReference>
<keyword evidence="4" id="KW-1185">Reference proteome</keyword>
<keyword evidence="1" id="KW-1133">Transmembrane helix</keyword>
<proteinExistence type="predicted"/>
<name>A0ABZ2HHE3_9RHOB</name>
<evidence type="ECO:0000259" key="2">
    <source>
        <dbReference type="Pfam" id="PF09976"/>
    </source>
</evidence>